<dbReference type="RefSeq" id="WP_147155788.1">
    <property type="nucleotide sequence ID" value="NZ_BKAJ01000164.1"/>
</dbReference>
<reference evidence="1 2" key="1">
    <citation type="submission" date="2019-07" db="EMBL/GenBank/DDBJ databases">
        <title>Whole genome shotgun sequence of Reyranella soli NBRC 108950.</title>
        <authorList>
            <person name="Hosoyama A."/>
            <person name="Uohara A."/>
            <person name="Ohji S."/>
            <person name="Ichikawa N."/>
        </authorList>
    </citation>
    <scope>NUCLEOTIDE SEQUENCE [LARGE SCALE GENOMIC DNA]</scope>
    <source>
        <strain evidence="1 2">NBRC 108950</strain>
    </source>
</reference>
<protein>
    <submittedName>
        <fullName evidence="1">Uncharacterized protein</fullName>
    </submittedName>
</protein>
<dbReference type="EMBL" id="BKAJ01000164">
    <property type="protein sequence ID" value="GEP60445.1"/>
    <property type="molecule type" value="Genomic_DNA"/>
</dbReference>
<organism evidence="1 2">
    <name type="scientific">Reyranella soli</name>
    <dbReference type="NCBI Taxonomy" id="1230389"/>
    <lineage>
        <taxon>Bacteria</taxon>
        <taxon>Pseudomonadati</taxon>
        <taxon>Pseudomonadota</taxon>
        <taxon>Alphaproteobacteria</taxon>
        <taxon>Hyphomicrobiales</taxon>
        <taxon>Reyranellaceae</taxon>
        <taxon>Reyranella</taxon>
    </lineage>
</organism>
<dbReference type="AlphaFoldDB" id="A0A512NNC1"/>
<comment type="caution">
    <text evidence="1">The sequence shown here is derived from an EMBL/GenBank/DDBJ whole genome shotgun (WGS) entry which is preliminary data.</text>
</comment>
<name>A0A512NNC1_9HYPH</name>
<dbReference type="Proteomes" id="UP000321058">
    <property type="component" value="Unassembled WGS sequence"/>
</dbReference>
<evidence type="ECO:0000313" key="1">
    <source>
        <dbReference type="EMBL" id="GEP60445.1"/>
    </source>
</evidence>
<accession>A0A512NNC1</accession>
<keyword evidence="2" id="KW-1185">Reference proteome</keyword>
<sequence>MSPAVQERLATILANQAEMADNLRCVGLILEHLADDRDIDSTEGSKAWLGVGYIARQIERMYVGAIETLEDMERLEKDLPKGAAQ</sequence>
<proteinExistence type="predicted"/>
<evidence type="ECO:0000313" key="2">
    <source>
        <dbReference type="Proteomes" id="UP000321058"/>
    </source>
</evidence>
<gene>
    <name evidence="1" type="ORF">RSO01_76110</name>
</gene>